<name>A0A8S9HZJ1_BRACR</name>
<evidence type="ECO:0000313" key="1">
    <source>
        <dbReference type="EMBL" id="KAF2563224.1"/>
    </source>
</evidence>
<organism evidence="1">
    <name type="scientific">Brassica cretica</name>
    <name type="common">Mustard</name>
    <dbReference type="NCBI Taxonomy" id="69181"/>
    <lineage>
        <taxon>Eukaryota</taxon>
        <taxon>Viridiplantae</taxon>
        <taxon>Streptophyta</taxon>
        <taxon>Embryophyta</taxon>
        <taxon>Tracheophyta</taxon>
        <taxon>Spermatophyta</taxon>
        <taxon>Magnoliopsida</taxon>
        <taxon>eudicotyledons</taxon>
        <taxon>Gunneridae</taxon>
        <taxon>Pentapetalae</taxon>
        <taxon>rosids</taxon>
        <taxon>malvids</taxon>
        <taxon>Brassicales</taxon>
        <taxon>Brassicaceae</taxon>
        <taxon>Brassiceae</taxon>
        <taxon>Brassica</taxon>
    </lineage>
</organism>
<reference evidence="1" key="1">
    <citation type="submission" date="2019-12" db="EMBL/GenBank/DDBJ databases">
        <title>Genome sequencing and annotation of Brassica cretica.</title>
        <authorList>
            <person name="Studholme D.J."/>
            <person name="Sarris P.F."/>
        </authorList>
    </citation>
    <scope>NUCLEOTIDE SEQUENCE</scope>
    <source>
        <strain evidence="1">PFS-102/07</strain>
        <tissue evidence="1">Leaf</tissue>
    </source>
</reference>
<sequence>MYITARRGHQEKRCAAPRRRGVLIIPGTPPYVLYGPRFPPHAPTVTPREDMQQMFKSMSQMFRKEVGLEKFEDSSDPMETGKWLELAKEALGYLAVSEAFEL</sequence>
<gene>
    <name evidence="1" type="ORF">F2Q70_00015536</name>
</gene>
<comment type="caution">
    <text evidence="1">The sequence shown here is derived from an EMBL/GenBank/DDBJ whole genome shotgun (WGS) entry which is preliminary data.</text>
</comment>
<accession>A0A8S9HZJ1</accession>
<dbReference type="AlphaFoldDB" id="A0A8S9HZJ1"/>
<protein>
    <submittedName>
        <fullName evidence="1">Uncharacterized protein</fullName>
    </submittedName>
</protein>
<proteinExistence type="predicted"/>
<dbReference type="EMBL" id="QGKY02001250">
    <property type="protein sequence ID" value="KAF2563224.1"/>
    <property type="molecule type" value="Genomic_DNA"/>
</dbReference>